<evidence type="ECO:0000313" key="3">
    <source>
        <dbReference type="Proteomes" id="UP001497480"/>
    </source>
</evidence>
<gene>
    <name evidence="2" type="ORF">LLUT_LOCUS6700</name>
</gene>
<sequence>MATNPNNRRQTISYSTTNNENNIEIPSRPKPSTDNGPQRTISDINITSELNNKEEIEELGALQSLSISKVESAECECCGMCEECTEEYIRGMRDMFLGRLVCGICAAAVSREMEKNGGKKNEAVEKHMNFCVKFNKFGRAYPALYQAEAVKEILKKSLSKKGSRLMGPNNIGIARSSSCIPSITIQKVEALKEHMQF</sequence>
<evidence type="ECO:0000313" key="2">
    <source>
        <dbReference type="EMBL" id="CAL0305640.1"/>
    </source>
</evidence>
<dbReference type="EMBL" id="CAXHTB010000004">
    <property type="protein sequence ID" value="CAL0305640.1"/>
    <property type="molecule type" value="Genomic_DNA"/>
</dbReference>
<organism evidence="2 3">
    <name type="scientific">Lupinus luteus</name>
    <name type="common">European yellow lupine</name>
    <dbReference type="NCBI Taxonomy" id="3873"/>
    <lineage>
        <taxon>Eukaryota</taxon>
        <taxon>Viridiplantae</taxon>
        <taxon>Streptophyta</taxon>
        <taxon>Embryophyta</taxon>
        <taxon>Tracheophyta</taxon>
        <taxon>Spermatophyta</taxon>
        <taxon>Magnoliopsida</taxon>
        <taxon>eudicotyledons</taxon>
        <taxon>Gunneridae</taxon>
        <taxon>Pentapetalae</taxon>
        <taxon>rosids</taxon>
        <taxon>fabids</taxon>
        <taxon>Fabales</taxon>
        <taxon>Fabaceae</taxon>
        <taxon>Papilionoideae</taxon>
        <taxon>50 kb inversion clade</taxon>
        <taxon>genistoids sensu lato</taxon>
        <taxon>core genistoids</taxon>
        <taxon>Genisteae</taxon>
        <taxon>Lupinus</taxon>
    </lineage>
</organism>
<proteinExistence type="predicted"/>
<protein>
    <submittedName>
        <fullName evidence="2">Uncharacterized protein</fullName>
    </submittedName>
</protein>
<name>A0AAV1W8J7_LUPLU</name>
<accession>A0AAV1W8J7</accession>
<dbReference type="Pfam" id="PF07911">
    <property type="entry name" value="DUF1677"/>
    <property type="match status" value="1"/>
</dbReference>
<comment type="caution">
    <text evidence="2">The sequence shown here is derived from an EMBL/GenBank/DDBJ whole genome shotgun (WGS) entry which is preliminary data.</text>
</comment>
<dbReference type="PANTHER" id="PTHR33108:SF51">
    <property type="entry name" value="DUF1677 FAMILY PROTEIN (DUF1677)"/>
    <property type="match status" value="1"/>
</dbReference>
<dbReference type="PANTHER" id="PTHR33108">
    <property type="entry name" value="OS01G0745000 PROTEIN"/>
    <property type="match status" value="1"/>
</dbReference>
<dbReference type="InterPro" id="IPR012876">
    <property type="entry name" value="DUF1677_pln"/>
</dbReference>
<reference evidence="2 3" key="1">
    <citation type="submission" date="2024-03" db="EMBL/GenBank/DDBJ databases">
        <authorList>
            <person name="Martinez-Hernandez J."/>
        </authorList>
    </citation>
    <scope>NUCLEOTIDE SEQUENCE [LARGE SCALE GENOMIC DNA]</scope>
</reference>
<dbReference type="Proteomes" id="UP001497480">
    <property type="component" value="Unassembled WGS sequence"/>
</dbReference>
<keyword evidence="3" id="KW-1185">Reference proteome</keyword>
<dbReference type="AlphaFoldDB" id="A0AAV1W8J7"/>
<evidence type="ECO:0000256" key="1">
    <source>
        <dbReference type="SAM" id="MobiDB-lite"/>
    </source>
</evidence>
<feature type="region of interest" description="Disordered" evidence="1">
    <location>
        <begin position="1"/>
        <end position="41"/>
    </location>
</feature>